<dbReference type="KEGG" id="csph:CSPHI_10260"/>
<dbReference type="PANTHER" id="PTHR43600">
    <property type="entry name" value="COENZYME F420 HYDROGENASE, SUBUNIT ALPHA"/>
    <property type="match status" value="1"/>
</dbReference>
<evidence type="ECO:0008006" key="3">
    <source>
        <dbReference type="Google" id="ProtNLM"/>
    </source>
</evidence>
<dbReference type="PANTHER" id="PTHR43600:SF1">
    <property type="entry name" value="COENZYME F420 HYDROGENASE SUBUNIT ALPHA"/>
    <property type="match status" value="1"/>
</dbReference>
<accession>A0A1L7CZQ7</accession>
<gene>
    <name evidence="1" type="ORF">CSPHI_10260</name>
</gene>
<name>A0A1L7CZQ7_9CORY</name>
<dbReference type="InterPro" id="IPR029014">
    <property type="entry name" value="NiFe-Hase_large"/>
</dbReference>
<proteinExistence type="predicted"/>
<dbReference type="STRING" id="1437874.CSPHI_10260"/>
<protein>
    <recommendedName>
        <fullName evidence="3">Reducing hydrogenase subunit alpha</fullName>
    </recommendedName>
</protein>
<keyword evidence="2" id="KW-1185">Reference proteome</keyword>
<dbReference type="AlphaFoldDB" id="A0A1L7CZQ7"/>
<dbReference type="Gene3D" id="1.10.645.10">
    <property type="entry name" value="Cytochrome-c3 Hydrogenase, chain B"/>
    <property type="match status" value="2"/>
</dbReference>
<dbReference type="EMBL" id="CP009248">
    <property type="protein sequence ID" value="APT91317.1"/>
    <property type="molecule type" value="Genomic_DNA"/>
</dbReference>
<dbReference type="SUPFAM" id="SSF56762">
    <property type="entry name" value="HydB/Nqo4-like"/>
    <property type="match status" value="1"/>
</dbReference>
<dbReference type="Proteomes" id="UP000185469">
    <property type="component" value="Chromosome"/>
</dbReference>
<evidence type="ECO:0000313" key="2">
    <source>
        <dbReference type="Proteomes" id="UP000185469"/>
    </source>
</evidence>
<sequence length="362" mass="36212">MRITLDEFLDPFEARVVVDADGPRFDLSALPRLEPMLLGREVAGVPDTVKMLCGICPVPHHLAGMMALEGAAAVPPAAGLLRRLLAHAATLTTLGPRVDPAAARFGAAVLAAAGAPGHFPDVALPGGVRPVADPAALAALPAAAPQPPPAPADAGWADDYPGADAALVDAGGFLDPLGDHVSFAGRPVPVAEFLAGLVESRPGAPAPRPLFRGRGYRVGPLARLGLPTRHRGPLPAGIGPAAAQAVAVADALAAVADLAGPAAAALAAADPAALRAEPAEPAGAVVDGPRGLLVHEYAADAAGRLTAARILTPTAQNEPWLAGMLAAMDPEQAIRAADPCLPCTSAPAGAMGVIVDHAEEED</sequence>
<dbReference type="OrthoDB" id="9761717at2"/>
<dbReference type="RefSeq" id="WP_075692953.1">
    <property type="nucleotide sequence ID" value="NZ_CP009248.1"/>
</dbReference>
<organism evidence="1 2">
    <name type="scientific">Corynebacterium sphenisci DSM 44792</name>
    <dbReference type="NCBI Taxonomy" id="1437874"/>
    <lineage>
        <taxon>Bacteria</taxon>
        <taxon>Bacillati</taxon>
        <taxon>Actinomycetota</taxon>
        <taxon>Actinomycetes</taxon>
        <taxon>Mycobacteriales</taxon>
        <taxon>Corynebacteriaceae</taxon>
        <taxon>Corynebacterium</taxon>
    </lineage>
</organism>
<evidence type="ECO:0000313" key="1">
    <source>
        <dbReference type="EMBL" id="APT91317.1"/>
    </source>
</evidence>
<reference evidence="1 2" key="1">
    <citation type="submission" date="2014-08" db="EMBL/GenBank/DDBJ databases">
        <title>Complete genome sequence of Corynebacterium sphenisci CECT 5990(T) (=DSM 44792(T)), isolated from healthy wild penguins.</title>
        <authorList>
            <person name="Ruckert C."/>
            <person name="Albersmeier A."/>
            <person name="Winkler A."/>
            <person name="Kalinowski J."/>
        </authorList>
    </citation>
    <scope>NUCLEOTIDE SEQUENCE [LARGE SCALE GENOMIC DNA]</scope>
    <source>
        <strain evidence="1 2">DSM 44792</strain>
    </source>
</reference>